<proteinExistence type="predicted"/>
<organism evidence="1 2">
    <name type="scientific">Mytilus coruscus</name>
    <name type="common">Sea mussel</name>
    <dbReference type="NCBI Taxonomy" id="42192"/>
    <lineage>
        <taxon>Eukaryota</taxon>
        <taxon>Metazoa</taxon>
        <taxon>Spiralia</taxon>
        <taxon>Lophotrochozoa</taxon>
        <taxon>Mollusca</taxon>
        <taxon>Bivalvia</taxon>
        <taxon>Autobranchia</taxon>
        <taxon>Pteriomorphia</taxon>
        <taxon>Mytilida</taxon>
        <taxon>Mytiloidea</taxon>
        <taxon>Mytilidae</taxon>
        <taxon>Mytilinae</taxon>
        <taxon>Mytilus</taxon>
    </lineage>
</organism>
<dbReference type="EMBL" id="CACVKT020007053">
    <property type="protein sequence ID" value="CAC5405064.1"/>
    <property type="molecule type" value="Genomic_DNA"/>
</dbReference>
<dbReference type="OrthoDB" id="10003966at2759"/>
<gene>
    <name evidence="1" type="ORF">MCOR_38788</name>
</gene>
<reference evidence="1 2" key="1">
    <citation type="submission" date="2020-06" db="EMBL/GenBank/DDBJ databases">
        <authorList>
            <person name="Li R."/>
            <person name="Bekaert M."/>
        </authorList>
    </citation>
    <scope>NUCLEOTIDE SEQUENCE [LARGE SCALE GENOMIC DNA]</scope>
    <source>
        <strain evidence="2">wild</strain>
    </source>
</reference>
<dbReference type="AlphaFoldDB" id="A0A6J8DDA4"/>
<evidence type="ECO:0000313" key="2">
    <source>
        <dbReference type="Proteomes" id="UP000507470"/>
    </source>
</evidence>
<evidence type="ECO:0000313" key="1">
    <source>
        <dbReference type="EMBL" id="CAC5405064.1"/>
    </source>
</evidence>
<dbReference type="Proteomes" id="UP000507470">
    <property type="component" value="Unassembled WGS sequence"/>
</dbReference>
<accession>A0A6J8DDA4</accession>
<protein>
    <submittedName>
        <fullName evidence="1">Uncharacterized protein</fullName>
    </submittedName>
</protein>
<name>A0A6J8DDA4_MYTCO</name>
<sequence length="151" mass="17178">MDWPDDDLLVKLINHSCGVVFIEVHYKLRTECKGDRELDEFVEWLKSALRNLELPLWRRCQRELSDVMYRCIVDNDAFRTKNKLPFQSSAGLFSQPGNYSYPGTSVSFFPISASKTMAACTESDLGLGLDGLTMDPATVSKYAIHLPIRRP</sequence>
<keyword evidence="2" id="KW-1185">Reference proteome</keyword>